<dbReference type="AlphaFoldDB" id="A0A0L8FPU5"/>
<keyword evidence="1" id="KW-0732">Signal</keyword>
<dbReference type="EMBL" id="KQ427818">
    <property type="protein sequence ID" value="KOF66687.1"/>
    <property type="molecule type" value="Genomic_DNA"/>
</dbReference>
<reference evidence="2" key="1">
    <citation type="submission" date="2015-07" db="EMBL/GenBank/DDBJ databases">
        <title>MeaNS - Measles Nucleotide Surveillance Program.</title>
        <authorList>
            <person name="Tran T."/>
            <person name="Druce J."/>
        </authorList>
    </citation>
    <scope>NUCLEOTIDE SEQUENCE</scope>
    <source>
        <strain evidence="2">UCB-OBI-ISO-001</strain>
        <tissue evidence="2">Gonad</tissue>
    </source>
</reference>
<protein>
    <submittedName>
        <fullName evidence="2">Uncharacterized protein</fullName>
    </submittedName>
</protein>
<feature type="signal peptide" evidence="1">
    <location>
        <begin position="1"/>
        <end position="26"/>
    </location>
</feature>
<evidence type="ECO:0000256" key="1">
    <source>
        <dbReference type="SAM" id="SignalP"/>
    </source>
</evidence>
<organism evidence="2">
    <name type="scientific">Octopus bimaculoides</name>
    <name type="common">California two-spotted octopus</name>
    <dbReference type="NCBI Taxonomy" id="37653"/>
    <lineage>
        <taxon>Eukaryota</taxon>
        <taxon>Metazoa</taxon>
        <taxon>Spiralia</taxon>
        <taxon>Lophotrochozoa</taxon>
        <taxon>Mollusca</taxon>
        <taxon>Cephalopoda</taxon>
        <taxon>Coleoidea</taxon>
        <taxon>Octopodiformes</taxon>
        <taxon>Octopoda</taxon>
        <taxon>Incirrata</taxon>
        <taxon>Octopodidae</taxon>
        <taxon>Octopus</taxon>
    </lineage>
</organism>
<name>A0A0L8FPU5_OCTBM</name>
<accession>A0A0L8FPU5</accession>
<sequence length="61" mass="7300">MNLPINCCFILVRILVISLKCSFMFCQCSPWLVSFLRNLQPNIFVFEAVQSHFPFIRKFWL</sequence>
<evidence type="ECO:0000313" key="2">
    <source>
        <dbReference type="EMBL" id="KOF66687.1"/>
    </source>
</evidence>
<gene>
    <name evidence="2" type="ORF">OCBIM_22011621mg</name>
</gene>
<feature type="chain" id="PRO_5005582546" evidence="1">
    <location>
        <begin position="27"/>
        <end position="61"/>
    </location>
</feature>
<proteinExistence type="predicted"/>